<evidence type="ECO:0000259" key="1">
    <source>
        <dbReference type="Pfam" id="PF03167"/>
    </source>
</evidence>
<dbReference type="InterPro" id="IPR036895">
    <property type="entry name" value="Uracil-DNA_glycosylase-like_sf"/>
</dbReference>
<dbReference type="GeneID" id="93100512"/>
<dbReference type="SUPFAM" id="SSF52141">
    <property type="entry name" value="Uracil-DNA glycosylase-like"/>
    <property type="match status" value="1"/>
</dbReference>
<dbReference type="AlphaFoldDB" id="A0A7W6MX22"/>
<evidence type="ECO:0000313" key="2">
    <source>
        <dbReference type="EMBL" id="MBB4024292.1"/>
    </source>
</evidence>
<dbReference type="RefSeq" id="WP_151411664.1">
    <property type="nucleotide sequence ID" value="NZ_AP028155.1"/>
</dbReference>
<gene>
    <name evidence="2" type="ORF">GGR14_000053</name>
</gene>
<protein>
    <submittedName>
        <fullName evidence="2">Hypoxanthine-DNA glycosylase</fullName>
    </submittedName>
</protein>
<organism evidence="2 3">
    <name type="scientific">Butyricimonas faecihominis</name>
    <dbReference type="NCBI Taxonomy" id="1472416"/>
    <lineage>
        <taxon>Bacteria</taxon>
        <taxon>Pseudomonadati</taxon>
        <taxon>Bacteroidota</taxon>
        <taxon>Bacteroidia</taxon>
        <taxon>Bacteroidales</taxon>
        <taxon>Odoribacteraceae</taxon>
        <taxon>Butyricimonas</taxon>
    </lineage>
</organism>
<dbReference type="InterPro" id="IPR026353">
    <property type="entry name" value="Hypoxan-DNA_Glyclase"/>
</dbReference>
<dbReference type="NCBIfam" id="TIGR04274">
    <property type="entry name" value="hypoxanDNAglyco"/>
    <property type="match status" value="1"/>
</dbReference>
<dbReference type="Pfam" id="PF03167">
    <property type="entry name" value="UDG"/>
    <property type="match status" value="1"/>
</dbReference>
<proteinExistence type="predicted"/>
<feature type="domain" description="Uracil-DNA glycosylase-like" evidence="1">
    <location>
        <begin position="107"/>
        <end position="250"/>
    </location>
</feature>
<dbReference type="CDD" id="cd10032">
    <property type="entry name" value="UDG-F6_HDG"/>
    <property type="match status" value="1"/>
</dbReference>
<reference evidence="2 3" key="1">
    <citation type="submission" date="2020-08" db="EMBL/GenBank/DDBJ databases">
        <title>Genomic Encyclopedia of Type Strains, Phase IV (KMG-IV): sequencing the most valuable type-strain genomes for metagenomic binning, comparative biology and taxonomic classification.</title>
        <authorList>
            <person name="Goeker M."/>
        </authorList>
    </citation>
    <scope>NUCLEOTIDE SEQUENCE [LARGE SCALE GENOMIC DNA]</scope>
    <source>
        <strain evidence="2 3">DSM 105721</strain>
    </source>
</reference>
<dbReference type="OrthoDB" id="9799921at2"/>
<name>A0A7W6MX22_9BACT</name>
<accession>A0A7W6MX22</accession>
<sequence>MTDINKIIILIDSYLEMKGLEYVEPNEISKFLDKYGVLSYSTKGQPLRKLLREGVIPNAFKISGNRWVIGHSNKVRIVNTQPIKEEPIIRKIYSPKSIVKCLNPIADVNSQILIIGTLPGKISLQTKEYYASPNNQFWGIIAEILKEALPLSYNAKLTMLKKHHIALWDVLYSANRVGSLDADIKNPIANDIVGFVTTHPSLQKIVFNGKEAEKKFYELIGTRDIPEHIKFISMPSTSHMNTHFSLEDKKKHWSCILE</sequence>
<dbReference type="EMBL" id="JACIES010000001">
    <property type="protein sequence ID" value="MBB4024292.1"/>
    <property type="molecule type" value="Genomic_DNA"/>
</dbReference>
<dbReference type="Proteomes" id="UP000546007">
    <property type="component" value="Unassembled WGS sequence"/>
</dbReference>
<comment type="caution">
    <text evidence="2">The sequence shown here is derived from an EMBL/GenBank/DDBJ whole genome shotgun (WGS) entry which is preliminary data.</text>
</comment>
<keyword evidence="3" id="KW-1185">Reference proteome</keyword>
<dbReference type="InterPro" id="IPR005122">
    <property type="entry name" value="Uracil-DNA_glycosylase-like"/>
</dbReference>
<evidence type="ECO:0000313" key="3">
    <source>
        <dbReference type="Proteomes" id="UP000546007"/>
    </source>
</evidence>
<dbReference type="Gene3D" id="3.40.470.10">
    <property type="entry name" value="Uracil-DNA glycosylase-like domain"/>
    <property type="match status" value="1"/>
</dbReference>